<dbReference type="PANTHER" id="PTHR33571:SF14">
    <property type="entry name" value="PROTEIN ADENYLYLTRANSFERASE MJ0435-RELATED"/>
    <property type="match status" value="1"/>
</dbReference>
<evidence type="ECO:0000313" key="11">
    <source>
        <dbReference type="EMBL" id="EIJ38130.1"/>
    </source>
</evidence>
<dbReference type="HOGENOM" id="CLU_130257_10_2_10"/>
<dbReference type="GO" id="GO:0016779">
    <property type="term" value="F:nucleotidyltransferase activity"/>
    <property type="evidence" value="ECO:0007669"/>
    <property type="project" value="UniProtKB-KW"/>
</dbReference>
<evidence type="ECO:0000313" key="12">
    <source>
        <dbReference type="Proteomes" id="UP000004690"/>
    </source>
</evidence>
<evidence type="ECO:0000259" key="10">
    <source>
        <dbReference type="Pfam" id="PF01909"/>
    </source>
</evidence>
<evidence type="ECO:0000256" key="6">
    <source>
        <dbReference type="ARBA" id="ARBA00022741"/>
    </source>
</evidence>
<evidence type="ECO:0000256" key="8">
    <source>
        <dbReference type="ARBA" id="ARBA00022842"/>
    </source>
</evidence>
<accession>I3C3D7</accession>
<evidence type="ECO:0000256" key="1">
    <source>
        <dbReference type="ARBA" id="ARBA00001946"/>
    </source>
</evidence>
<organism evidence="11 12">
    <name type="scientific">Galbibacter orientalis DSM 19592</name>
    <dbReference type="NCBI Taxonomy" id="926559"/>
    <lineage>
        <taxon>Bacteria</taxon>
        <taxon>Pseudomonadati</taxon>
        <taxon>Bacteroidota</taxon>
        <taxon>Flavobacteriia</taxon>
        <taxon>Flavobacteriales</taxon>
        <taxon>Flavobacteriaceae</taxon>
        <taxon>Galbibacter</taxon>
    </lineage>
</organism>
<dbReference type="PANTHER" id="PTHR33571">
    <property type="entry name" value="SSL8005 PROTEIN"/>
    <property type="match status" value="1"/>
</dbReference>
<dbReference type="OrthoDB" id="9809668at2"/>
<reference evidence="11 12" key="1">
    <citation type="submission" date="2012-02" db="EMBL/GenBank/DDBJ databases">
        <title>Improved High-Quality Draft genome of Joostella marina DSM 19592.</title>
        <authorList>
            <consortium name="US DOE Joint Genome Institute (JGI-PGF)"/>
            <person name="Lucas S."/>
            <person name="Copeland A."/>
            <person name="Lapidus A."/>
            <person name="Bruce D."/>
            <person name="Goodwin L."/>
            <person name="Pitluck S."/>
            <person name="Peters L."/>
            <person name="Chertkov O."/>
            <person name="Ovchinnikova G."/>
            <person name="Kyrpides N."/>
            <person name="Mavromatis K."/>
            <person name="Detter J.C."/>
            <person name="Han C."/>
            <person name="Land M."/>
            <person name="Hauser L."/>
            <person name="Markowitz V."/>
            <person name="Cheng J.-F."/>
            <person name="Hugenholtz P."/>
            <person name="Woyke T."/>
            <person name="Wu D."/>
            <person name="Tindall B."/>
            <person name="Brambilla E."/>
            <person name="Klenk H.-P."/>
            <person name="Eisen J.A."/>
        </authorList>
    </citation>
    <scope>NUCLEOTIDE SEQUENCE [LARGE SCALE GENOMIC DNA]</scope>
    <source>
        <strain evidence="11 12">DSM 19592</strain>
    </source>
</reference>
<dbReference type="Proteomes" id="UP000004690">
    <property type="component" value="Unassembled WGS sequence"/>
</dbReference>
<dbReference type="GO" id="GO:0005524">
    <property type="term" value="F:ATP binding"/>
    <property type="evidence" value="ECO:0007669"/>
    <property type="project" value="UniProtKB-KW"/>
</dbReference>
<dbReference type="InterPro" id="IPR052038">
    <property type="entry name" value="Type-VII_TA_antitoxin"/>
</dbReference>
<dbReference type="InterPro" id="IPR043519">
    <property type="entry name" value="NT_sf"/>
</dbReference>
<proteinExistence type="inferred from homology"/>
<evidence type="ECO:0000256" key="3">
    <source>
        <dbReference type="ARBA" id="ARBA00022679"/>
    </source>
</evidence>
<dbReference type="Gene3D" id="3.30.460.10">
    <property type="entry name" value="Beta Polymerase, domain 2"/>
    <property type="match status" value="1"/>
</dbReference>
<sequence>MLTQSQIDIIIDAMKPFNPTKIGVFGSVARNEATKSSDIDILYQFKNTIGLFKLIGLKQDLEKKLNKKVDLVSEKYINPKLKPYILNDLNIIYGNE</sequence>
<comment type="similarity">
    <text evidence="9">Belongs to the MntA antitoxin family.</text>
</comment>
<keyword evidence="4" id="KW-0548">Nucleotidyltransferase</keyword>
<keyword evidence="2" id="KW-1277">Toxin-antitoxin system</keyword>
<keyword evidence="12" id="KW-1185">Reference proteome</keyword>
<comment type="cofactor">
    <cofactor evidence="1">
        <name>Mg(2+)</name>
        <dbReference type="ChEBI" id="CHEBI:18420"/>
    </cofactor>
</comment>
<dbReference type="STRING" id="926559.JoomaDRAFT_1111"/>
<dbReference type="InterPro" id="IPR002934">
    <property type="entry name" value="Polymerase_NTP_transf_dom"/>
</dbReference>
<feature type="domain" description="Polymerase nucleotidyl transferase" evidence="10">
    <location>
        <begin position="10"/>
        <end position="88"/>
    </location>
</feature>
<protein>
    <submittedName>
        <fullName evidence="11">Putative nucleotidyltransferase</fullName>
    </submittedName>
</protein>
<evidence type="ECO:0000256" key="9">
    <source>
        <dbReference type="ARBA" id="ARBA00038276"/>
    </source>
</evidence>
<dbReference type="AlphaFoldDB" id="I3C3D7"/>
<evidence type="ECO:0000256" key="7">
    <source>
        <dbReference type="ARBA" id="ARBA00022840"/>
    </source>
</evidence>
<keyword evidence="8" id="KW-0460">Magnesium</keyword>
<gene>
    <name evidence="11" type="ORF">JoomaDRAFT_1111</name>
</gene>
<dbReference type="GO" id="GO:0046872">
    <property type="term" value="F:metal ion binding"/>
    <property type="evidence" value="ECO:0007669"/>
    <property type="project" value="UniProtKB-KW"/>
</dbReference>
<dbReference type="EMBL" id="JH651379">
    <property type="protein sequence ID" value="EIJ38130.1"/>
    <property type="molecule type" value="Genomic_DNA"/>
</dbReference>
<keyword evidence="3 11" id="KW-0808">Transferase</keyword>
<dbReference type="CDD" id="cd05403">
    <property type="entry name" value="NT_KNTase_like"/>
    <property type="match status" value="1"/>
</dbReference>
<keyword evidence="6" id="KW-0547">Nucleotide-binding</keyword>
<keyword evidence="7" id="KW-0067">ATP-binding</keyword>
<evidence type="ECO:0000256" key="4">
    <source>
        <dbReference type="ARBA" id="ARBA00022695"/>
    </source>
</evidence>
<name>I3C3D7_9FLAO</name>
<dbReference type="Pfam" id="PF01909">
    <property type="entry name" value="NTP_transf_2"/>
    <property type="match status" value="1"/>
</dbReference>
<dbReference type="SUPFAM" id="SSF81301">
    <property type="entry name" value="Nucleotidyltransferase"/>
    <property type="match status" value="1"/>
</dbReference>
<evidence type="ECO:0000256" key="5">
    <source>
        <dbReference type="ARBA" id="ARBA00022723"/>
    </source>
</evidence>
<evidence type="ECO:0000256" key="2">
    <source>
        <dbReference type="ARBA" id="ARBA00022649"/>
    </source>
</evidence>
<dbReference type="eggNOG" id="COG1669">
    <property type="taxonomic scope" value="Bacteria"/>
</dbReference>
<keyword evidence="5" id="KW-0479">Metal-binding</keyword>
<dbReference type="RefSeq" id="WP_008611254.1">
    <property type="nucleotide sequence ID" value="NZ_JH651379.1"/>
</dbReference>